<reference evidence="1" key="1">
    <citation type="submission" date="2023-03" db="EMBL/GenBank/DDBJ databases">
        <title>Andean soil-derived lignocellulolytic bacterial consortium as a source of novel taxa and putative plastic-active enzymes.</title>
        <authorList>
            <person name="Diaz-Garcia L."/>
            <person name="Chuvochina M."/>
            <person name="Feuerriegel G."/>
            <person name="Bunk B."/>
            <person name="Sproer C."/>
            <person name="Streit W.R."/>
            <person name="Rodriguez L.M."/>
            <person name="Overmann J."/>
            <person name="Jimenez D.J."/>
        </authorList>
    </citation>
    <scope>NUCLEOTIDE SEQUENCE</scope>
    <source>
        <strain evidence="1">MAG 4610</strain>
    </source>
</reference>
<dbReference type="Proteomes" id="UP001213972">
    <property type="component" value="Chromosome"/>
</dbReference>
<protein>
    <recommendedName>
        <fullName evidence="3">DUF4352 domain-containing protein</fullName>
    </recommendedName>
</protein>
<organism evidence="1 2">
    <name type="scientific">Candidatus Microbacterium phytovorans</name>
    <dbReference type="NCBI Taxonomy" id="3121374"/>
    <lineage>
        <taxon>Bacteria</taxon>
        <taxon>Bacillati</taxon>
        <taxon>Actinomycetota</taxon>
        <taxon>Actinomycetes</taxon>
        <taxon>Micrococcales</taxon>
        <taxon>Microbacteriaceae</taxon>
        <taxon>Microbacterium</taxon>
    </lineage>
</organism>
<evidence type="ECO:0000313" key="1">
    <source>
        <dbReference type="EMBL" id="WEK12840.1"/>
    </source>
</evidence>
<name>A0AAJ5W1T0_9MICO</name>
<sequence>MTEPAQPARANRFARLQAATDRVPTKWFATIGTVLFLAVTAAFGGLNEVAAAPTPALPELTAGEVHTSAQLSIRVERAVLIDELSGTGAFPDEEKGERLLVLLVEVENRWDEALQLSPFSSFSTGRVVRLSGDDRAADGIVREDDQTPDPWLQPGIPTLLAFSWTVGGADYTDGEELIVELSDSPLEVGELLFTGERWGAPALAATVRIAIEDVGAEGDG</sequence>
<accession>A0AAJ5W1T0</accession>
<dbReference type="AlphaFoldDB" id="A0AAJ5W1T0"/>
<dbReference type="EMBL" id="CP119321">
    <property type="protein sequence ID" value="WEK12840.1"/>
    <property type="molecule type" value="Genomic_DNA"/>
</dbReference>
<proteinExistence type="predicted"/>
<evidence type="ECO:0000313" key="2">
    <source>
        <dbReference type="Proteomes" id="UP001213972"/>
    </source>
</evidence>
<gene>
    <name evidence="1" type="ORF">P0Y48_10240</name>
</gene>
<evidence type="ECO:0008006" key="3">
    <source>
        <dbReference type="Google" id="ProtNLM"/>
    </source>
</evidence>